<dbReference type="RefSeq" id="WP_241348231.1">
    <property type="nucleotide sequence ID" value="NZ_JAKZGP010000024.1"/>
</dbReference>
<keyword evidence="2" id="KW-0812">Transmembrane</keyword>
<reference evidence="3" key="1">
    <citation type="submission" date="2022-03" db="EMBL/GenBank/DDBJ databases">
        <title>De novo assembled genomes of Belliella spp. (Cyclobacteriaceae) strains.</title>
        <authorList>
            <person name="Szabo A."/>
            <person name="Korponai K."/>
            <person name="Felfoldi T."/>
        </authorList>
    </citation>
    <scope>NUCLEOTIDE SEQUENCE</scope>
    <source>
        <strain evidence="3">DSM 111904</strain>
    </source>
</reference>
<evidence type="ECO:0000256" key="2">
    <source>
        <dbReference type="SAM" id="Phobius"/>
    </source>
</evidence>
<dbReference type="PANTHER" id="PTHR46401">
    <property type="entry name" value="GLYCOSYLTRANSFERASE WBBK-RELATED"/>
    <property type="match status" value="1"/>
</dbReference>
<keyword evidence="2" id="KW-0472">Membrane</keyword>
<dbReference type="EMBL" id="JAKZGP010000024">
    <property type="protein sequence ID" value="MCH7409863.1"/>
    <property type="molecule type" value="Genomic_DNA"/>
</dbReference>
<name>A0ABS9V0C6_9BACT</name>
<comment type="caution">
    <text evidence="3">The sequence shown here is derived from an EMBL/GenBank/DDBJ whole genome shotgun (WGS) entry which is preliminary data.</text>
</comment>
<proteinExistence type="predicted"/>
<dbReference type="PANTHER" id="PTHR46401:SF2">
    <property type="entry name" value="GLYCOSYLTRANSFERASE WBBK-RELATED"/>
    <property type="match status" value="1"/>
</dbReference>
<dbReference type="Proteomes" id="UP001165489">
    <property type="component" value="Unassembled WGS sequence"/>
</dbReference>
<accession>A0ABS9V0C6</accession>
<evidence type="ECO:0000313" key="4">
    <source>
        <dbReference type="Proteomes" id="UP001165489"/>
    </source>
</evidence>
<keyword evidence="2" id="KW-1133">Transmembrane helix</keyword>
<evidence type="ECO:0000313" key="3">
    <source>
        <dbReference type="EMBL" id="MCH7409863.1"/>
    </source>
</evidence>
<sequence length="342" mass="38965">MLLYIYPVETAFTQRDVAMLHDSYKVKCLKFTQSPVLLPFFFLLQFFQLLLFLPFTNKYLCFFGGYHSILPVWFGQKFGIKTYIQSGGTDATNMPAIQYGNFRKKWLRKATVYSFQNCTKILSVADSLVGYDYKYDENIPTKQGLKNLIPSLQTPIEVIYNGFDHEFWKDLGQERTPNSFITIAKGISHPTRALIKGIDMIEFLAASFPDCKFTIVGDQNYPIKSKNIHLIGELNADSLKLELNKHRFYLQLSMSEGFPNALAEAMLCGCIPIGSAVGDIPTIIGETGLILPKKDVNLLKFKLKNFLSIANQNQLRSCARNRIVDNFTFEKRKQALLKVLAE</sequence>
<protein>
    <submittedName>
        <fullName evidence="3">Glycosyltransferase family 4 protein</fullName>
    </submittedName>
</protein>
<dbReference type="Pfam" id="PF13692">
    <property type="entry name" value="Glyco_trans_1_4"/>
    <property type="match status" value="1"/>
</dbReference>
<feature type="transmembrane region" description="Helical" evidence="2">
    <location>
        <begin position="36"/>
        <end position="55"/>
    </location>
</feature>
<dbReference type="SUPFAM" id="SSF53756">
    <property type="entry name" value="UDP-Glycosyltransferase/glycogen phosphorylase"/>
    <property type="match status" value="1"/>
</dbReference>
<evidence type="ECO:0000256" key="1">
    <source>
        <dbReference type="ARBA" id="ARBA00022679"/>
    </source>
</evidence>
<dbReference type="CDD" id="cd03801">
    <property type="entry name" value="GT4_PimA-like"/>
    <property type="match status" value="1"/>
</dbReference>
<gene>
    <name evidence="3" type="ORF">MM239_10695</name>
</gene>
<organism evidence="3 4">
    <name type="scientific">Belliella filtrata</name>
    <dbReference type="NCBI Taxonomy" id="2923435"/>
    <lineage>
        <taxon>Bacteria</taxon>
        <taxon>Pseudomonadati</taxon>
        <taxon>Bacteroidota</taxon>
        <taxon>Cytophagia</taxon>
        <taxon>Cytophagales</taxon>
        <taxon>Cyclobacteriaceae</taxon>
        <taxon>Belliella</taxon>
    </lineage>
</organism>
<keyword evidence="1" id="KW-0808">Transferase</keyword>
<dbReference type="Gene3D" id="3.40.50.2000">
    <property type="entry name" value="Glycogen Phosphorylase B"/>
    <property type="match status" value="1"/>
</dbReference>
<keyword evidence="4" id="KW-1185">Reference proteome</keyword>